<comment type="caution">
    <text evidence="1">The sequence shown here is derived from an EMBL/GenBank/DDBJ whole genome shotgun (WGS) entry which is preliminary data.</text>
</comment>
<dbReference type="Proteomes" id="UP001055091">
    <property type="component" value="Unassembled WGS sequence"/>
</dbReference>
<evidence type="ECO:0000313" key="1">
    <source>
        <dbReference type="EMBL" id="GKH02816.1"/>
    </source>
</evidence>
<reference evidence="1" key="1">
    <citation type="submission" date="2022-01" db="EMBL/GenBank/DDBJ databases">
        <title>Novel bile acid biosynthetic pathways are enriched in the microbiome of centenarians.</title>
        <authorList>
            <person name="Sato Y."/>
            <person name="Atarashi K."/>
            <person name="Plichta R.D."/>
            <person name="Arai Y."/>
            <person name="Sasajima S."/>
            <person name="Kearney M.S."/>
            <person name="Suda W."/>
            <person name="Takeshita K."/>
            <person name="Sasaki T."/>
            <person name="Okamoto S."/>
            <person name="Skelly N.A."/>
            <person name="Okamura Y."/>
            <person name="Vlamakis H."/>
            <person name="Li Y."/>
            <person name="Tanoue T."/>
            <person name="Takei H."/>
            <person name="Nittono H."/>
            <person name="Narushima S."/>
            <person name="Irie J."/>
            <person name="Itoh H."/>
            <person name="Moriya K."/>
            <person name="Sugiura Y."/>
            <person name="Suematsu M."/>
            <person name="Moritoki N."/>
            <person name="Shibata S."/>
            <person name="Littman R.D."/>
            <person name="Fischbach A.M."/>
            <person name="Uwamino Y."/>
            <person name="Inoue T."/>
            <person name="Honda A."/>
            <person name="Hattori M."/>
            <person name="Murai T."/>
            <person name="Xavier J.R."/>
            <person name="Hirose N."/>
            <person name="Honda K."/>
        </authorList>
    </citation>
    <scope>NUCLEOTIDE SEQUENCE</scope>
    <source>
        <strain evidence="1">CE91-St55</strain>
    </source>
</reference>
<evidence type="ECO:0000313" key="2">
    <source>
        <dbReference type="Proteomes" id="UP001055091"/>
    </source>
</evidence>
<accession>A0AA37N904</accession>
<protein>
    <submittedName>
        <fullName evidence="1">Uncharacterized protein</fullName>
    </submittedName>
</protein>
<organism evidence="1 2">
    <name type="scientific">Hungatella hathewayi</name>
    <dbReference type="NCBI Taxonomy" id="154046"/>
    <lineage>
        <taxon>Bacteria</taxon>
        <taxon>Bacillati</taxon>
        <taxon>Bacillota</taxon>
        <taxon>Clostridia</taxon>
        <taxon>Lachnospirales</taxon>
        <taxon>Lachnospiraceae</taxon>
        <taxon>Hungatella</taxon>
    </lineage>
</organism>
<proteinExistence type="predicted"/>
<gene>
    <name evidence="1" type="ORF">CE91St55_47970</name>
</gene>
<dbReference type="AlphaFoldDB" id="A0AA37N904"/>
<sequence length="58" mass="6662">MTGDMQGGWRSEGIPLTYLVYKIKKPLNIQGFQPADDGTRTRDLLTTNLKNRIWSHEV</sequence>
<dbReference type="EMBL" id="BQNJ01000002">
    <property type="protein sequence ID" value="GKH02816.1"/>
    <property type="molecule type" value="Genomic_DNA"/>
</dbReference>
<name>A0AA37N904_9FIRM</name>